<evidence type="ECO:0000313" key="3">
    <source>
        <dbReference type="Proteomes" id="UP000462410"/>
    </source>
</evidence>
<proteinExistence type="predicted"/>
<feature type="non-terminal residue" evidence="1">
    <location>
        <position position="23"/>
    </location>
</feature>
<evidence type="ECO:0000313" key="4">
    <source>
        <dbReference type="Proteomes" id="UP000487258"/>
    </source>
</evidence>
<protein>
    <submittedName>
        <fullName evidence="1">Transcriptional regulator</fullName>
    </submittedName>
</protein>
<organism evidence="1 4">
    <name type="scientific">Escherichia coli</name>
    <dbReference type="NCBI Taxonomy" id="562"/>
    <lineage>
        <taxon>Bacteria</taxon>
        <taxon>Pseudomonadati</taxon>
        <taxon>Pseudomonadota</taxon>
        <taxon>Gammaproteobacteria</taxon>
        <taxon>Enterobacterales</taxon>
        <taxon>Enterobacteriaceae</taxon>
        <taxon>Escherichia</taxon>
    </lineage>
</organism>
<sequence length="23" mass="2670">MGSLHRFVLCLNTLTPKLTFSKY</sequence>
<dbReference type="Proteomes" id="UP000487258">
    <property type="component" value="Unassembled WGS sequence"/>
</dbReference>
<dbReference type="Proteomes" id="UP000462410">
    <property type="component" value="Unassembled WGS sequence"/>
</dbReference>
<dbReference type="AlphaFoldDB" id="A0A6L7A779"/>
<reference evidence="1 4" key="1">
    <citation type="submission" date="2019-12" db="EMBL/GenBank/DDBJ databases">
        <title>Enteriobacteria Tanzani isolates_10432.</title>
        <authorList>
            <person name="Subbiah M."/>
            <person name="Call D."/>
        </authorList>
    </citation>
    <scope>NUCLEOTIDE SEQUENCE [LARGE SCALE GENOMIC DNA]</scope>
    <source>
        <strain evidence="1 4">10432wF6</strain>
    </source>
</reference>
<evidence type="ECO:0000313" key="2">
    <source>
        <dbReference type="EMBL" id="MWT25687.1"/>
    </source>
</evidence>
<reference evidence="2 3" key="2">
    <citation type="submission" date="2019-12" db="EMBL/GenBank/DDBJ databases">
        <title>Enteriobacteria Tanzani isolates_8377-8380.</title>
        <authorList>
            <person name="Subbiah M."/>
            <person name="Call D."/>
        </authorList>
    </citation>
    <scope>NUCLEOTIDE SEQUENCE [LARGE SCALE GENOMIC DNA]</scope>
    <source>
        <strain evidence="2 3">8378wH8</strain>
    </source>
</reference>
<accession>A0A6L7A779</accession>
<evidence type="ECO:0000313" key="1">
    <source>
        <dbReference type="EMBL" id="MWL50469.1"/>
    </source>
</evidence>
<gene>
    <name evidence="2" type="ORF">GP965_33140</name>
    <name evidence="1" type="ORF">GQM04_34320</name>
</gene>
<comment type="caution">
    <text evidence="1">The sequence shown here is derived from an EMBL/GenBank/DDBJ whole genome shotgun (WGS) entry which is preliminary data.</text>
</comment>
<dbReference type="EMBL" id="WTRC01001478">
    <property type="protein sequence ID" value="MWT25687.1"/>
    <property type="molecule type" value="Genomic_DNA"/>
</dbReference>
<name>A0A6L7A779_ECOLX</name>
<dbReference type="EMBL" id="WTMY01001366">
    <property type="protein sequence ID" value="MWL50469.1"/>
    <property type="molecule type" value="Genomic_DNA"/>
</dbReference>